<dbReference type="AlphaFoldDB" id="A0A3M7LCA0"/>
<dbReference type="EMBL" id="QWIV01000008">
    <property type="protein sequence ID" value="RMZ60383.1"/>
    <property type="molecule type" value="Genomic_DNA"/>
</dbReference>
<proteinExistence type="predicted"/>
<dbReference type="RefSeq" id="WP_122546223.1">
    <property type="nucleotide sequence ID" value="NZ_QWIV01000008.1"/>
</dbReference>
<sequence length="141" mass="16960">MKQRIPFRIGYQYDNWELNLITLSDRIPENDLYCSYLWVGGKVKKFLNFTPHRTELIFHWDSLEVVILEFDKKSNMFYNKLNGILTKKFSAFTSETFPDGTIIHKFATEKVSYWNIYYAPTKEINVIYFSNKFPYINRILD</sequence>
<keyword evidence="2" id="KW-1185">Reference proteome</keyword>
<evidence type="ECO:0000313" key="1">
    <source>
        <dbReference type="EMBL" id="RMZ60383.1"/>
    </source>
</evidence>
<reference evidence="1 2" key="1">
    <citation type="submission" date="2018-08" db="EMBL/GenBank/DDBJ databases">
        <title>Chryseobacterium nematophagum: a novel matrix digesting pathogen of nematodes.</title>
        <authorList>
            <person name="Page A."/>
            <person name="Roberts M."/>
            <person name="Felix M.-A."/>
            <person name="Weir W."/>
        </authorList>
    </citation>
    <scope>NUCLEOTIDE SEQUENCE [LARGE SCALE GENOMIC DNA]</scope>
    <source>
        <strain evidence="1 2">JUb275</strain>
    </source>
</reference>
<dbReference type="Proteomes" id="UP000267524">
    <property type="component" value="Unassembled WGS sequence"/>
</dbReference>
<protein>
    <submittedName>
        <fullName evidence="1">Uncharacterized protein</fullName>
    </submittedName>
</protein>
<comment type="caution">
    <text evidence="1">The sequence shown here is derived from an EMBL/GenBank/DDBJ whole genome shotgun (WGS) entry which is preliminary data.</text>
</comment>
<organism evidence="1 2">
    <name type="scientific">Chryseobacterium nematophagum</name>
    <dbReference type="NCBI Taxonomy" id="2305228"/>
    <lineage>
        <taxon>Bacteria</taxon>
        <taxon>Pseudomonadati</taxon>
        <taxon>Bacteroidota</taxon>
        <taxon>Flavobacteriia</taxon>
        <taxon>Flavobacteriales</taxon>
        <taxon>Weeksellaceae</taxon>
        <taxon>Chryseobacterium group</taxon>
        <taxon>Chryseobacterium</taxon>
    </lineage>
</organism>
<evidence type="ECO:0000313" key="2">
    <source>
        <dbReference type="Proteomes" id="UP000267524"/>
    </source>
</evidence>
<gene>
    <name evidence="1" type="ORF">D1632_05450</name>
</gene>
<name>A0A3M7LCA0_9FLAO</name>
<accession>A0A3M7LCA0</accession>